<feature type="compositionally biased region" description="Basic and acidic residues" evidence="1">
    <location>
        <begin position="562"/>
        <end position="574"/>
    </location>
</feature>
<dbReference type="Proteomes" id="UP000652761">
    <property type="component" value="Unassembled WGS sequence"/>
</dbReference>
<feature type="region of interest" description="Disordered" evidence="1">
    <location>
        <begin position="763"/>
        <end position="810"/>
    </location>
</feature>
<feature type="compositionally biased region" description="Polar residues" evidence="1">
    <location>
        <begin position="715"/>
        <end position="732"/>
    </location>
</feature>
<dbReference type="EMBL" id="NMUH01002425">
    <property type="protein sequence ID" value="MQL99882.1"/>
    <property type="molecule type" value="Genomic_DNA"/>
</dbReference>
<feature type="compositionally biased region" description="Polar residues" evidence="1">
    <location>
        <begin position="1168"/>
        <end position="1201"/>
    </location>
</feature>
<dbReference type="InterPro" id="IPR038808">
    <property type="entry name" value="MOS1-like"/>
</dbReference>
<evidence type="ECO:0000313" key="2">
    <source>
        <dbReference type="EMBL" id="MQL99882.1"/>
    </source>
</evidence>
<feature type="compositionally biased region" description="Basic and acidic residues" evidence="1">
    <location>
        <begin position="1137"/>
        <end position="1148"/>
    </location>
</feature>
<feature type="compositionally biased region" description="Polar residues" evidence="1">
    <location>
        <begin position="24"/>
        <end position="64"/>
    </location>
</feature>
<evidence type="ECO:0000256" key="1">
    <source>
        <dbReference type="SAM" id="MobiDB-lite"/>
    </source>
</evidence>
<feature type="region of interest" description="Disordered" evidence="1">
    <location>
        <begin position="869"/>
        <end position="1278"/>
    </location>
</feature>
<gene>
    <name evidence="2" type="ORF">Taro_032612</name>
</gene>
<keyword evidence="3" id="KW-1185">Reference proteome</keyword>
<feature type="region of interest" description="Disordered" evidence="1">
    <location>
        <begin position="1"/>
        <end position="64"/>
    </location>
</feature>
<feature type="compositionally biased region" description="Basic and acidic residues" evidence="1">
    <location>
        <begin position="1251"/>
        <end position="1262"/>
    </location>
</feature>
<dbReference type="PANTHER" id="PTHR34805">
    <property type="entry name" value="PROTEIN MODIFIER OF SNC1 1"/>
    <property type="match status" value="1"/>
</dbReference>
<feature type="compositionally biased region" description="Polar residues" evidence="1">
    <location>
        <begin position="608"/>
        <end position="628"/>
    </location>
</feature>
<evidence type="ECO:0000313" key="3">
    <source>
        <dbReference type="Proteomes" id="UP000652761"/>
    </source>
</evidence>
<dbReference type="OrthoDB" id="1939715at2759"/>
<feature type="compositionally biased region" description="Basic and acidic residues" evidence="1">
    <location>
        <begin position="943"/>
        <end position="960"/>
    </location>
</feature>
<dbReference type="GO" id="GO:0040029">
    <property type="term" value="P:epigenetic regulation of gene expression"/>
    <property type="evidence" value="ECO:0007669"/>
    <property type="project" value="TreeGrafter"/>
</dbReference>
<feature type="compositionally biased region" description="Basic residues" evidence="1">
    <location>
        <begin position="1115"/>
        <end position="1127"/>
    </location>
</feature>
<feature type="region of interest" description="Disordered" evidence="1">
    <location>
        <begin position="289"/>
        <end position="308"/>
    </location>
</feature>
<organism evidence="2 3">
    <name type="scientific">Colocasia esculenta</name>
    <name type="common">Wild taro</name>
    <name type="synonym">Arum esculentum</name>
    <dbReference type="NCBI Taxonomy" id="4460"/>
    <lineage>
        <taxon>Eukaryota</taxon>
        <taxon>Viridiplantae</taxon>
        <taxon>Streptophyta</taxon>
        <taxon>Embryophyta</taxon>
        <taxon>Tracheophyta</taxon>
        <taxon>Spermatophyta</taxon>
        <taxon>Magnoliopsida</taxon>
        <taxon>Liliopsida</taxon>
        <taxon>Araceae</taxon>
        <taxon>Aroideae</taxon>
        <taxon>Colocasieae</taxon>
        <taxon>Colocasia</taxon>
    </lineage>
</organism>
<feature type="compositionally biased region" description="Polar residues" evidence="1">
    <location>
        <begin position="1092"/>
        <end position="1107"/>
    </location>
</feature>
<feature type="compositionally biased region" description="Low complexity" evidence="1">
    <location>
        <begin position="970"/>
        <end position="980"/>
    </location>
</feature>
<sequence length="1402" mass="153080">ADHSSQGRPASASGRVLGQKETVESTLAGSQTIIQLDKGNVNTWRQDNDPYTSNAAPPSSVNWHGDQQQMQAYPGANAPTQQFDSWLRAPVQSSPDGMWYRGAPPGGVYRPGGPPGSYPVESYIYYPHLPARPLSNSQAGPRHGPVPGGYGPMNGVPYRPHAPDSYIVPNHPVGPMRPEVYSRQVHYENYYGPGPNVGNGNEQDGPVLGIAPCSSLSNQHVNRNLSVDSENFHAVPCYYAPSVANEQAERGQAHEINGPPYKVLLKQHDGSKKIDSEEKRDQSIVASVARLELGESRPAQKRGSRDEPVVISQHVKGADTHSSAPSVHKDFSISTKSETLDDHCATTARKGEDPPRYSVKRNSTLIEKIESLNNKARFADGRSVVPAFVGEESSRHFMNVNAKAEPTKEANSGALLSDKSSAEKVSFDGDMEIKDVKEAANLESIVDVKGQSKTSEIHTSAIGLLGPSDASLAAQSTHRRVHGKQNIVDYHAKSRLNGQDVEEWRKKSPGRNSSTIDSTENCLVSRVQDSQPCQDASEKKEFHNMKVGDDKYSVSSMDPADYKAQHAKMKEIARQRAKQLQEEEEERIREQKARALAKLEELNRRTLTESSNQTVHPPPSNEAQSGQDPGTCPDLKSDTVASEPSDSNSGSANAVVQKADRVNSVGVPAVLKPSEGVSKLEKSVDSSLQSLPASVVHNDPSTLQKHGGIRKEGNTDLQFHDNSVSKQKLMSQKRQDNRPEEKHMFENVSIGVMVGSIIVGSKGLGESAPPSNSTGDGVHSISKNVDGPSLQHKKRNNRITKNKNKLDETPSAILPSKIVVEDVKTEVCKPKPSESEVEDDAPVLPEASNKIVGVEESSDVATMSANQGLAEGTEVPGKATVQWRAQPPKRITRNLQSKSVDKFHGTEGAVWAPVKSTNRKELSEEVQKVTDKSNLESSGKNGNDIEHNLRSKRAEMERYVPKPIAKELTQQETSQQPPSSCVHLAASGSKAELGSEGTTGGELDHAATVKIEVPANTKNGENSRPNRHGRAHASWRRRGPPESSSPLPSLLEGSSSSDSNKDTRKASCLQQPSEHDNSQKEQPKISDDGWNDDNNYVMQCEPVNTFSLDKDHTKMNRGRRQPYKGHKVIGSTSGSRDNWEPGHGKTDKAMSQMTMEPDESAVRKTVRSESQSASSHLRSQWQPKSQVSSTPNHCQGTTETGVQRVASQGDRYGKDSLLPLVGNHDRPVENKNVSTAITFPAEGRNPRHHEAKRERRVQEELFIRQNRTPNQESRIVPELVPQNAVSQNEPISSGGRHHGQHGGWLARSHEVSFGGDSGQDQGPDAGKHNQPANIDRRKQYQRAGSYGKQNDDSFKHSSAVGEAAQNVSKPMGKYRERGHNHPRRGSHVYSQNRNSDAHGNGD</sequence>
<comment type="caution">
    <text evidence="2">The sequence shown here is derived from an EMBL/GenBank/DDBJ whole genome shotgun (WGS) entry which is preliminary data.</text>
</comment>
<feature type="compositionally biased region" description="Basic and acidic residues" evidence="1">
    <location>
        <begin position="1073"/>
        <end position="1087"/>
    </location>
</feature>
<feature type="compositionally biased region" description="Basic and acidic residues" evidence="1">
    <location>
        <begin position="918"/>
        <end position="934"/>
    </location>
</feature>
<feature type="compositionally biased region" description="Polar residues" evidence="1">
    <location>
        <begin position="639"/>
        <end position="654"/>
    </location>
</feature>
<protein>
    <submittedName>
        <fullName evidence="2">Uncharacterized protein</fullName>
    </submittedName>
</protein>
<feature type="compositionally biased region" description="Basic and acidic residues" evidence="1">
    <location>
        <begin position="586"/>
        <end position="607"/>
    </location>
</feature>
<reference evidence="2" key="1">
    <citation type="submission" date="2017-07" db="EMBL/GenBank/DDBJ databases">
        <title>Taro Niue Genome Assembly and Annotation.</title>
        <authorList>
            <person name="Atibalentja N."/>
            <person name="Keating K."/>
            <person name="Fields C.J."/>
        </authorList>
    </citation>
    <scope>NUCLEOTIDE SEQUENCE</scope>
    <source>
        <strain evidence="2">Niue_2</strain>
        <tissue evidence="2">Leaf</tissue>
    </source>
</reference>
<accession>A0A843VLS0</accession>
<name>A0A843VLS0_COLES</name>
<feature type="compositionally biased region" description="Basic residues" evidence="1">
    <location>
        <begin position="1025"/>
        <end position="1038"/>
    </location>
</feature>
<feature type="compositionally biased region" description="Low complexity" evidence="1">
    <location>
        <begin position="1041"/>
        <end position="1057"/>
    </location>
</feature>
<feature type="compositionally biased region" description="Basic residues" evidence="1">
    <location>
        <begin position="791"/>
        <end position="803"/>
    </location>
</feature>
<dbReference type="PANTHER" id="PTHR34805:SF1">
    <property type="entry name" value="PROTEIN MODIFIER OF SNC1 1"/>
    <property type="match status" value="1"/>
</dbReference>
<feature type="region of interest" description="Disordered" evidence="1">
    <location>
        <begin position="562"/>
        <end position="740"/>
    </location>
</feature>
<feature type="region of interest" description="Disordered" evidence="1">
    <location>
        <begin position="1308"/>
        <end position="1402"/>
    </location>
</feature>
<proteinExistence type="predicted"/>
<feature type="non-terminal residue" evidence="2">
    <location>
        <position position="1402"/>
    </location>
</feature>